<evidence type="ECO:0000313" key="2">
    <source>
        <dbReference type="Proteomes" id="UP000000547"/>
    </source>
</evidence>
<dbReference type="AlphaFoldDB" id="Q47YT3"/>
<sequence length="32" mass="3828">MLYIKLLHQHYTRTEPSDASAYLLRLIRPLIT</sequence>
<accession>Q47YT3</accession>
<protein>
    <submittedName>
        <fullName evidence="1">Uncharacterized protein</fullName>
    </submittedName>
</protein>
<gene>
    <name evidence="1" type="ordered locus">CPS_3361</name>
</gene>
<reference evidence="1" key="1">
    <citation type="journal article" date="2005" name="Proc. Natl. Acad. Sci. U.S.A.">
        <title>The psychrophilic lifestyle as revealed by the genome sequence of Colwellia psychrerythraea 34H through genomic and proteomic analyses.</title>
        <authorList>
            <person name="Methe B.A."/>
            <person name="Nelson K.E."/>
            <person name="Deming J.W."/>
            <person name="Momen B."/>
            <person name="Melamud E."/>
            <person name="Zhang X."/>
            <person name="Moult J."/>
            <person name="Madupu R."/>
            <person name="Nelson W.C."/>
            <person name="Dodson R.J."/>
            <person name="Brinkac L.M."/>
            <person name="Daugherty S.C."/>
            <person name="Durkin A.S."/>
            <person name="DeBoy R.T."/>
            <person name="Kolonay J.F."/>
            <person name="Sullivan S.A."/>
            <person name="Zhou L."/>
            <person name="Davidsen T.M."/>
            <person name="Wu M."/>
            <person name="Huston A.L."/>
            <person name="Lewis M."/>
            <person name="Weaver B."/>
            <person name="Weidman J.F."/>
            <person name="Khouri H."/>
            <person name="Utterback T.R."/>
            <person name="Feldblyum T.V."/>
            <person name="Fraser C.M."/>
        </authorList>
    </citation>
    <scope>NUCLEOTIDE SEQUENCE [LARGE SCALE GENOMIC DNA]</scope>
    <source>
        <strain evidence="1">34H</strain>
    </source>
</reference>
<name>Q47YT3_COLP3</name>
<dbReference type="EMBL" id="CP000083">
    <property type="protein sequence ID" value="AAZ28506.1"/>
    <property type="molecule type" value="Genomic_DNA"/>
</dbReference>
<dbReference type="KEGG" id="cps:CPS_3361"/>
<proteinExistence type="predicted"/>
<dbReference type="STRING" id="167879.CPS_3361"/>
<organism evidence="1 2">
    <name type="scientific">Colwellia psychrerythraea (strain 34H / ATCC BAA-681)</name>
    <name type="common">Vibrio psychroerythus</name>
    <dbReference type="NCBI Taxonomy" id="167879"/>
    <lineage>
        <taxon>Bacteria</taxon>
        <taxon>Pseudomonadati</taxon>
        <taxon>Pseudomonadota</taxon>
        <taxon>Gammaproteobacteria</taxon>
        <taxon>Alteromonadales</taxon>
        <taxon>Colwelliaceae</taxon>
        <taxon>Colwellia</taxon>
    </lineage>
</organism>
<evidence type="ECO:0000313" key="1">
    <source>
        <dbReference type="EMBL" id="AAZ28506.1"/>
    </source>
</evidence>
<dbReference type="HOGENOM" id="CLU_3388894_0_0_6"/>
<dbReference type="Proteomes" id="UP000000547">
    <property type="component" value="Chromosome"/>
</dbReference>